<protein>
    <recommendedName>
        <fullName evidence="2">SPOR domain-containing protein</fullName>
    </recommendedName>
</protein>
<evidence type="ECO:0000256" key="1">
    <source>
        <dbReference type="SAM" id="SignalP"/>
    </source>
</evidence>
<feature type="signal peptide" evidence="1">
    <location>
        <begin position="1"/>
        <end position="23"/>
    </location>
</feature>
<sequence>MKIKIYFSAALFFLFFGISTVNAQTSTQDNDKISSLLAKKRDYNKRYGYGFRIQLYNGLEKRARSTKGRFQVEFPGVYSKLDYDAPEWKVQVGNYKTRLEADKAINKIREKFSGAIVIEKND</sequence>
<organism evidence="3 4">
    <name type="scientific">Tenacibaculum todarodis</name>
    <dbReference type="NCBI Taxonomy" id="1850252"/>
    <lineage>
        <taxon>Bacteria</taxon>
        <taxon>Pseudomonadati</taxon>
        <taxon>Bacteroidota</taxon>
        <taxon>Flavobacteriia</taxon>
        <taxon>Flavobacteriales</taxon>
        <taxon>Flavobacteriaceae</taxon>
        <taxon>Tenacibaculum</taxon>
    </lineage>
</organism>
<dbReference type="KEGG" id="ten:LPB136_12735"/>
<dbReference type="OrthoDB" id="2473397at2"/>
<feature type="chain" id="PRO_5013289964" description="SPOR domain-containing protein" evidence="1">
    <location>
        <begin position="24"/>
        <end position="122"/>
    </location>
</feature>
<dbReference type="EMBL" id="CP018155">
    <property type="protein sequence ID" value="APG66185.1"/>
    <property type="molecule type" value="Genomic_DNA"/>
</dbReference>
<keyword evidence="4" id="KW-1185">Reference proteome</keyword>
<evidence type="ECO:0000313" key="3">
    <source>
        <dbReference type="EMBL" id="APG66185.1"/>
    </source>
</evidence>
<evidence type="ECO:0000313" key="4">
    <source>
        <dbReference type="Proteomes" id="UP000181898"/>
    </source>
</evidence>
<gene>
    <name evidence="3" type="ORF">LPB136_12735</name>
</gene>
<dbReference type="STRING" id="1850252.LPB136_12735"/>
<evidence type="ECO:0000259" key="2">
    <source>
        <dbReference type="Pfam" id="PF05036"/>
    </source>
</evidence>
<feature type="domain" description="SPOR" evidence="2">
    <location>
        <begin position="51"/>
        <end position="118"/>
    </location>
</feature>
<keyword evidence="1" id="KW-0732">Signal</keyword>
<dbReference type="RefSeq" id="WP_072556708.1">
    <property type="nucleotide sequence ID" value="NZ_CP018155.1"/>
</dbReference>
<dbReference type="AlphaFoldDB" id="A0A1L3JM06"/>
<dbReference type="InterPro" id="IPR007730">
    <property type="entry name" value="SPOR-like_dom"/>
</dbReference>
<proteinExistence type="predicted"/>
<name>A0A1L3JM06_9FLAO</name>
<dbReference type="Proteomes" id="UP000181898">
    <property type="component" value="Chromosome"/>
</dbReference>
<dbReference type="GO" id="GO:0042834">
    <property type="term" value="F:peptidoglycan binding"/>
    <property type="evidence" value="ECO:0007669"/>
    <property type="project" value="InterPro"/>
</dbReference>
<accession>A0A1L3JM06</accession>
<dbReference type="Pfam" id="PF05036">
    <property type="entry name" value="SPOR"/>
    <property type="match status" value="1"/>
</dbReference>
<reference evidence="3 4" key="1">
    <citation type="submission" date="2016-11" db="EMBL/GenBank/DDBJ databases">
        <title>Tenacibaculum sp. LPB0136, isolated from marine environment.</title>
        <authorList>
            <person name="Kim E."/>
            <person name="Yi H."/>
        </authorList>
    </citation>
    <scope>NUCLEOTIDE SEQUENCE [LARGE SCALE GENOMIC DNA]</scope>
    <source>
        <strain evidence="3 4">LPB0136</strain>
    </source>
</reference>